<name>A0A438FNI5_VITVI</name>
<dbReference type="EMBL" id="QGNW01000837">
    <property type="protein sequence ID" value="RVW61502.1"/>
    <property type="molecule type" value="Genomic_DNA"/>
</dbReference>
<comment type="caution">
    <text evidence="1">The sequence shown here is derived from an EMBL/GenBank/DDBJ whole genome shotgun (WGS) entry which is preliminary data.</text>
</comment>
<evidence type="ECO:0000313" key="1">
    <source>
        <dbReference type="EMBL" id="RVW61502.1"/>
    </source>
</evidence>
<dbReference type="AlphaFoldDB" id="A0A438FNI5"/>
<accession>A0A438FNI5</accession>
<organism evidence="1 2">
    <name type="scientific">Vitis vinifera</name>
    <name type="common">Grape</name>
    <dbReference type="NCBI Taxonomy" id="29760"/>
    <lineage>
        <taxon>Eukaryota</taxon>
        <taxon>Viridiplantae</taxon>
        <taxon>Streptophyta</taxon>
        <taxon>Embryophyta</taxon>
        <taxon>Tracheophyta</taxon>
        <taxon>Spermatophyta</taxon>
        <taxon>Magnoliopsida</taxon>
        <taxon>eudicotyledons</taxon>
        <taxon>Gunneridae</taxon>
        <taxon>Pentapetalae</taxon>
        <taxon>rosids</taxon>
        <taxon>Vitales</taxon>
        <taxon>Vitaceae</taxon>
        <taxon>Viteae</taxon>
        <taxon>Vitis</taxon>
    </lineage>
</organism>
<evidence type="ECO:0000313" key="2">
    <source>
        <dbReference type="Proteomes" id="UP000288805"/>
    </source>
</evidence>
<proteinExistence type="predicted"/>
<sequence>MLVESPYSHDSSIFGIERIGAWHYLLGIWAFVSRHFIHLFTPGLRYGPSLRDVDGSPFLGILEDDILPFHSTACLRAYPHPCMLALALTHVRSGVLLRADSESDSRYSLTQQVCTLGHTLDVVWFACSDDWVFRDVFQSFIGIFELQIFDPSCLGLSGIVLGFDPFCFGFSSIVPGFDPRVSGSPASCPDSIPLVLGSPALCPDSIPLVLDSIPFVSGSPASCLDSIPLVSGSLASCPDSIPLVLGSPASRPDSIPFASCSHSIVSGFDPFCFGFSDIMPGFDPVGLEEDLEARPLLKVGWQVVVKAQSWSLAQEPLSVLFGGLREMGSWLLMFLAMADLEKVERGWSEVRVGLGFRRRSLEIPLKMVLWFGSILHLRRVFVEQMTSVKWNLAI</sequence>
<reference evidence="1 2" key="1">
    <citation type="journal article" date="2018" name="PLoS Genet.">
        <title>Population sequencing reveals clonal diversity and ancestral inbreeding in the grapevine cultivar Chardonnay.</title>
        <authorList>
            <person name="Roach M.J."/>
            <person name="Johnson D.L."/>
            <person name="Bohlmann J."/>
            <person name="van Vuuren H.J."/>
            <person name="Jones S.J."/>
            <person name="Pretorius I.S."/>
            <person name="Schmidt S.A."/>
            <person name="Borneman A.R."/>
        </authorList>
    </citation>
    <scope>NUCLEOTIDE SEQUENCE [LARGE SCALE GENOMIC DNA]</scope>
    <source>
        <strain evidence="2">cv. Chardonnay</strain>
        <tissue evidence="1">Leaf</tissue>
    </source>
</reference>
<gene>
    <name evidence="1" type="ORF">CK203_065963</name>
</gene>
<dbReference type="Proteomes" id="UP000288805">
    <property type="component" value="Unassembled WGS sequence"/>
</dbReference>
<protein>
    <submittedName>
        <fullName evidence="1">Uncharacterized protein</fullName>
    </submittedName>
</protein>